<feature type="compositionally biased region" description="Low complexity" evidence="1">
    <location>
        <begin position="51"/>
        <end position="66"/>
    </location>
</feature>
<evidence type="ECO:0008006" key="5">
    <source>
        <dbReference type="Google" id="ProtNLM"/>
    </source>
</evidence>
<evidence type="ECO:0000256" key="2">
    <source>
        <dbReference type="SAM" id="SignalP"/>
    </source>
</evidence>
<protein>
    <recommendedName>
        <fullName evidence="5">DUF4352 domain-containing protein</fullName>
    </recommendedName>
</protein>
<feature type="compositionally biased region" description="Low complexity" evidence="1">
    <location>
        <begin position="28"/>
        <end position="38"/>
    </location>
</feature>
<keyword evidence="4" id="KW-1185">Reference proteome</keyword>
<feature type="chain" id="PRO_5045082791" description="DUF4352 domain-containing protein" evidence="2">
    <location>
        <begin position="27"/>
        <end position="189"/>
    </location>
</feature>
<feature type="compositionally biased region" description="Polar residues" evidence="1">
    <location>
        <begin position="68"/>
        <end position="77"/>
    </location>
</feature>
<keyword evidence="2" id="KW-0732">Signal</keyword>
<sequence length="189" mass="19913">MNKISVSLLAASLAVLIVLSACGNKAETGNTNTTNNNTVTEAPSSATPDNSASSAPSEESGAPATATPDATNSSNAAGDNASEEILIIIDQTEKPIEGNSFDFVVNKRPEGYMLSKMEWKSGKTSIVNTTQEAIEHGGNGEDGFYISGDGQFMGFFYPDDLKGQKGDVSFTFVNDAGKELTWKKTITLK</sequence>
<feature type="signal peptide" evidence="2">
    <location>
        <begin position="1"/>
        <end position="26"/>
    </location>
</feature>
<reference evidence="3 4" key="1">
    <citation type="submission" date="2023-05" db="EMBL/GenBank/DDBJ databases">
        <title>Draft genome of Paenibacillus sp. CCS26.</title>
        <authorList>
            <person name="Akita H."/>
            <person name="Shinto Y."/>
            <person name="Kimura Z."/>
        </authorList>
    </citation>
    <scope>NUCLEOTIDE SEQUENCE [LARGE SCALE GENOMIC DNA]</scope>
    <source>
        <strain evidence="3 4">CCS26</strain>
    </source>
</reference>
<evidence type="ECO:0000313" key="3">
    <source>
        <dbReference type="EMBL" id="GMK44548.1"/>
    </source>
</evidence>
<name>A0ABQ6NHG2_9BACL</name>
<gene>
    <name evidence="3" type="ORF">PghCCS26_16760</name>
</gene>
<proteinExistence type="predicted"/>
<evidence type="ECO:0000256" key="1">
    <source>
        <dbReference type="SAM" id="MobiDB-lite"/>
    </source>
</evidence>
<dbReference type="PROSITE" id="PS51257">
    <property type="entry name" value="PROKAR_LIPOPROTEIN"/>
    <property type="match status" value="1"/>
</dbReference>
<dbReference type="EMBL" id="BTCL01000004">
    <property type="protein sequence ID" value="GMK44548.1"/>
    <property type="molecule type" value="Genomic_DNA"/>
</dbReference>
<feature type="compositionally biased region" description="Polar residues" evidence="1">
    <location>
        <begin position="39"/>
        <end position="50"/>
    </location>
</feature>
<dbReference type="RefSeq" id="WP_317979517.1">
    <property type="nucleotide sequence ID" value="NZ_BTCL01000004.1"/>
</dbReference>
<comment type="caution">
    <text evidence="3">The sequence shown here is derived from an EMBL/GenBank/DDBJ whole genome shotgun (WGS) entry which is preliminary data.</text>
</comment>
<feature type="region of interest" description="Disordered" evidence="1">
    <location>
        <begin position="26"/>
        <end position="78"/>
    </location>
</feature>
<dbReference type="Proteomes" id="UP001285921">
    <property type="component" value="Unassembled WGS sequence"/>
</dbReference>
<accession>A0ABQ6NHG2</accession>
<evidence type="ECO:0000313" key="4">
    <source>
        <dbReference type="Proteomes" id="UP001285921"/>
    </source>
</evidence>
<organism evidence="3 4">
    <name type="scientific">Paenibacillus glycanilyticus</name>
    <dbReference type="NCBI Taxonomy" id="126569"/>
    <lineage>
        <taxon>Bacteria</taxon>
        <taxon>Bacillati</taxon>
        <taxon>Bacillota</taxon>
        <taxon>Bacilli</taxon>
        <taxon>Bacillales</taxon>
        <taxon>Paenibacillaceae</taxon>
        <taxon>Paenibacillus</taxon>
    </lineage>
</organism>